<reference evidence="1" key="1">
    <citation type="submission" date="2024-09" db="EMBL/GenBank/DDBJ databases">
        <title>Draft Genome Sequences of Neofusicoccum parvum.</title>
        <authorList>
            <person name="Ashida A."/>
            <person name="Camagna M."/>
            <person name="Tanaka A."/>
            <person name="Takemoto D."/>
        </authorList>
    </citation>
    <scope>NUCLEOTIDE SEQUENCE</scope>
    <source>
        <strain evidence="1">PPO83</strain>
    </source>
</reference>
<proteinExistence type="predicted"/>
<sequence>MQPTTLLALALTALAPTALACRQLSCAGDVCATSATEGAATLCELLKGARSGDTTLVGRDGCGWAGEPAAGVASALGCAAGLNRYTGGLAVWRANDIMDPARIGSFSFVAPDGKSTVGSCEVVKNVDC</sequence>
<keyword evidence="2" id="KW-1185">Reference proteome</keyword>
<evidence type="ECO:0000313" key="1">
    <source>
        <dbReference type="EMBL" id="GME38851.1"/>
    </source>
</evidence>
<dbReference type="EMBL" id="BSXG01000085">
    <property type="protein sequence ID" value="GME38851.1"/>
    <property type="molecule type" value="Genomic_DNA"/>
</dbReference>
<evidence type="ECO:0000313" key="2">
    <source>
        <dbReference type="Proteomes" id="UP001165186"/>
    </source>
</evidence>
<dbReference type="Proteomes" id="UP001165186">
    <property type="component" value="Unassembled WGS sequence"/>
</dbReference>
<comment type="caution">
    <text evidence="1">The sequence shown here is derived from an EMBL/GenBank/DDBJ whole genome shotgun (WGS) entry which is preliminary data.</text>
</comment>
<gene>
    <name evidence="1" type="primary">g2660</name>
    <name evidence="1" type="ORF">NpPPO83_00002660</name>
</gene>
<organism evidence="1 2">
    <name type="scientific">Neofusicoccum parvum</name>
    <dbReference type="NCBI Taxonomy" id="310453"/>
    <lineage>
        <taxon>Eukaryota</taxon>
        <taxon>Fungi</taxon>
        <taxon>Dikarya</taxon>
        <taxon>Ascomycota</taxon>
        <taxon>Pezizomycotina</taxon>
        <taxon>Dothideomycetes</taxon>
        <taxon>Dothideomycetes incertae sedis</taxon>
        <taxon>Botryosphaeriales</taxon>
        <taxon>Botryosphaeriaceae</taxon>
        <taxon>Neofusicoccum</taxon>
    </lineage>
</organism>
<name>A0ACB5SFZ4_9PEZI</name>
<protein>
    <submittedName>
        <fullName evidence="1">Uncharacterized protein</fullName>
    </submittedName>
</protein>
<accession>A0ACB5SFZ4</accession>